<proteinExistence type="inferred from homology"/>
<dbReference type="AlphaFoldDB" id="A0A2C6LBR4"/>
<accession>A0A2C6LBR4</accession>
<evidence type="ECO:0000313" key="14">
    <source>
        <dbReference type="EMBL" id="PHJ24474.1"/>
    </source>
</evidence>
<keyword evidence="8 14" id="KW-0418">Kinase</keyword>
<dbReference type="GO" id="GO:0002189">
    <property type="term" value="C:ribose phosphate diphosphokinase complex"/>
    <property type="evidence" value="ECO:0007669"/>
    <property type="project" value="TreeGrafter"/>
</dbReference>
<dbReference type="Gene3D" id="3.40.50.2020">
    <property type="match status" value="2"/>
</dbReference>
<dbReference type="Proteomes" id="UP000221165">
    <property type="component" value="Unassembled WGS sequence"/>
</dbReference>
<comment type="catalytic activity">
    <reaction evidence="11">
        <text>D-ribose 5-phosphate + ATP = 5-phospho-alpha-D-ribose 1-diphosphate + AMP + H(+)</text>
        <dbReference type="Rhea" id="RHEA:15609"/>
        <dbReference type="ChEBI" id="CHEBI:15378"/>
        <dbReference type="ChEBI" id="CHEBI:30616"/>
        <dbReference type="ChEBI" id="CHEBI:58017"/>
        <dbReference type="ChEBI" id="CHEBI:78346"/>
        <dbReference type="ChEBI" id="CHEBI:456215"/>
        <dbReference type="EC" id="2.7.6.1"/>
    </reaction>
</comment>
<dbReference type="InterPro" id="IPR005946">
    <property type="entry name" value="Rib-P_diPkinase"/>
</dbReference>
<dbReference type="GO" id="GO:0006164">
    <property type="term" value="P:purine nucleotide biosynthetic process"/>
    <property type="evidence" value="ECO:0007669"/>
    <property type="project" value="TreeGrafter"/>
</dbReference>
<evidence type="ECO:0000256" key="6">
    <source>
        <dbReference type="ARBA" id="ARBA00022727"/>
    </source>
</evidence>
<dbReference type="GO" id="GO:0000287">
    <property type="term" value="F:magnesium ion binding"/>
    <property type="evidence" value="ECO:0007669"/>
    <property type="project" value="InterPro"/>
</dbReference>
<dbReference type="RefSeq" id="XP_067926147.1">
    <property type="nucleotide sequence ID" value="XM_068061861.1"/>
</dbReference>
<dbReference type="SMART" id="SM01400">
    <property type="entry name" value="Pribosyltran_N"/>
    <property type="match status" value="1"/>
</dbReference>
<evidence type="ECO:0000256" key="9">
    <source>
        <dbReference type="ARBA" id="ARBA00022840"/>
    </source>
</evidence>
<evidence type="ECO:0000256" key="4">
    <source>
        <dbReference type="ARBA" id="ARBA00022679"/>
    </source>
</evidence>
<dbReference type="Pfam" id="PF13793">
    <property type="entry name" value="Pribosyltran_N"/>
    <property type="match status" value="1"/>
</dbReference>
<dbReference type="Pfam" id="PF14572">
    <property type="entry name" value="Pribosyl_synth"/>
    <property type="match status" value="1"/>
</dbReference>
<feature type="region of interest" description="Disordered" evidence="12">
    <location>
        <begin position="301"/>
        <end position="324"/>
    </location>
</feature>
<evidence type="ECO:0000256" key="11">
    <source>
        <dbReference type="ARBA" id="ARBA00049535"/>
    </source>
</evidence>
<evidence type="ECO:0000256" key="1">
    <source>
        <dbReference type="ARBA" id="ARBA00004996"/>
    </source>
</evidence>
<feature type="region of interest" description="Disordered" evidence="12">
    <location>
        <begin position="553"/>
        <end position="600"/>
    </location>
</feature>
<dbReference type="GO" id="GO:0005737">
    <property type="term" value="C:cytoplasm"/>
    <property type="evidence" value="ECO:0007669"/>
    <property type="project" value="TreeGrafter"/>
</dbReference>
<dbReference type="GO" id="GO:0004749">
    <property type="term" value="F:ribose phosphate diphosphokinase activity"/>
    <property type="evidence" value="ECO:0007669"/>
    <property type="project" value="UniProtKB-EC"/>
</dbReference>
<evidence type="ECO:0000256" key="7">
    <source>
        <dbReference type="ARBA" id="ARBA00022741"/>
    </source>
</evidence>
<keyword evidence="9" id="KW-0067">ATP-binding</keyword>
<evidence type="ECO:0000313" key="15">
    <source>
        <dbReference type="Proteomes" id="UP000221165"/>
    </source>
</evidence>
<evidence type="ECO:0000256" key="12">
    <source>
        <dbReference type="SAM" id="MobiDB-lite"/>
    </source>
</evidence>
<evidence type="ECO:0000256" key="2">
    <source>
        <dbReference type="ARBA" id="ARBA00006478"/>
    </source>
</evidence>
<evidence type="ECO:0000256" key="10">
    <source>
        <dbReference type="ARBA" id="ARBA00022842"/>
    </source>
</evidence>
<dbReference type="OrthoDB" id="331929at2759"/>
<dbReference type="GO" id="GO:0006015">
    <property type="term" value="P:5-phosphoribose 1-diphosphate biosynthetic process"/>
    <property type="evidence" value="ECO:0007669"/>
    <property type="project" value="TreeGrafter"/>
</dbReference>
<comment type="pathway">
    <text evidence="1">Metabolic intermediate biosynthesis; 5-phospho-alpha-D-ribose 1-diphosphate biosynthesis; 5-phospho-alpha-D-ribose 1-diphosphate from D-ribose 5-phosphate (route I): step 1/1.</text>
</comment>
<feature type="region of interest" description="Disordered" evidence="12">
    <location>
        <begin position="160"/>
        <end position="189"/>
    </location>
</feature>
<dbReference type="GO" id="GO:0016301">
    <property type="term" value="F:kinase activity"/>
    <property type="evidence" value="ECO:0007669"/>
    <property type="project" value="UniProtKB-KW"/>
</dbReference>
<gene>
    <name evidence="14" type="ORF">CSUI_001656</name>
</gene>
<keyword evidence="10" id="KW-0460">Magnesium</keyword>
<name>A0A2C6LBR4_9APIC</name>
<feature type="compositionally biased region" description="Basic and acidic residues" evidence="12">
    <location>
        <begin position="573"/>
        <end position="591"/>
    </location>
</feature>
<reference evidence="14 15" key="1">
    <citation type="journal article" date="2017" name="Int. J. Parasitol.">
        <title>The genome of the protozoan parasite Cystoisospora suis and a reverse vaccinology approach to identify vaccine candidates.</title>
        <authorList>
            <person name="Palmieri N."/>
            <person name="Shrestha A."/>
            <person name="Ruttkowski B."/>
            <person name="Beck T."/>
            <person name="Vogl C."/>
            <person name="Tomley F."/>
            <person name="Blake D.P."/>
            <person name="Joachim A."/>
        </authorList>
    </citation>
    <scope>NUCLEOTIDE SEQUENCE [LARGE SCALE GENOMIC DNA]</scope>
    <source>
        <strain evidence="14 15">Wien I</strain>
    </source>
</reference>
<keyword evidence="15" id="KW-1185">Reference proteome</keyword>
<organism evidence="14 15">
    <name type="scientific">Cystoisospora suis</name>
    <dbReference type="NCBI Taxonomy" id="483139"/>
    <lineage>
        <taxon>Eukaryota</taxon>
        <taxon>Sar</taxon>
        <taxon>Alveolata</taxon>
        <taxon>Apicomplexa</taxon>
        <taxon>Conoidasida</taxon>
        <taxon>Coccidia</taxon>
        <taxon>Eucoccidiorida</taxon>
        <taxon>Eimeriorina</taxon>
        <taxon>Sarcocystidae</taxon>
        <taxon>Cystoisospora</taxon>
    </lineage>
</organism>
<evidence type="ECO:0000256" key="5">
    <source>
        <dbReference type="ARBA" id="ARBA00022723"/>
    </source>
</evidence>
<evidence type="ECO:0000256" key="8">
    <source>
        <dbReference type="ARBA" id="ARBA00022777"/>
    </source>
</evidence>
<protein>
    <recommendedName>
        <fullName evidence="3">ribose-phosphate diphosphokinase</fullName>
        <ecNumber evidence="3">2.7.6.1</ecNumber>
    </recommendedName>
</protein>
<keyword evidence="5" id="KW-0479">Metal-binding</keyword>
<dbReference type="NCBIfam" id="TIGR01251">
    <property type="entry name" value="ribP_PPkin"/>
    <property type="match status" value="1"/>
</dbReference>
<dbReference type="EC" id="2.7.6.1" evidence="3"/>
<evidence type="ECO:0000256" key="3">
    <source>
        <dbReference type="ARBA" id="ARBA00013247"/>
    </source>
</evidence>
<dbReference type="SUPFAM" id="SSF53271">
    <property type="entry name" value="PRTase-like"/>
    <property type="match status" value="2"/>
</dbReference>
<dbReference type="PANTHER" id="PTHR10210">
    <property type="entry name" value="RIBOSE-PHOSPHATE DIPHOSPHOKINASE FAMILY MEMBER"/>
    <property type="match status" value="1"/>
</dbReference>
<keyword evidence="6" id="KW-0545">Nucleotide biosynthesis</keyword>
<comment type="caution">
    <text evidence="14">The sequence shown here is derived from an EMBL/GenBank/DDBJ whole genome shotgun (WGS) entry which is preliminary data.</text>
</comment>
<comment type="similarity">
    <text evidence="2">Belongs to the ribose-phosphate pyrophosphokinase family.</text>
</comment>
<evidence type="ECO:0000259" key="13">
    <source>
        <dbReference type="Pfam" id="PF13793"/>
    </source>
</evidence>
<keyword evidence="7" id="KW-0547">Nucleotide-binding</keyword>
<dbReference type="InterPro" id="IPR029099">
    <property type="entry name" value="Pribosyltran_N"/>
</dbReference>
<dbReference type="EMBL" id="MIGC01000671">
    <property type="protein sequence ID" value="PHJ24474.1"/>
    <property type="molecule type" value="Genomic_DNA"/>
</dbReference>
<sequence>MEGENKKPMRRVGGMVGCSFRVVGGRRGCVVLNPSRTYLSSFSSSFSASPRKRQFHCLSSPFKGGFSDLPRRHHLTRSTVSLSNPLDCFPPSSQFITEPYTTCSSSPSYPLSRRLLQQESVSGPLLFHTLRSEGRTARHFHTVKSYADPRVSSLLCGTSCNQSRSHAGGRSSPFKTRGSDEGKGKPSKHKLLVGAGTGCAVGAASLVLGLFLPTTRAEEKDLPSRAEEDHQQSGAWYHSLRYGFGSLFSSNNINSHASTIPGLYSRAASSLSSNSQSSSSLLLSRCLPSFLPSQRRAEVLPAQCSSRDENDAPGKSLSGSTAPSSESLYQELSADSCLQLFAGTGHPELAREIAAHLNVAVGRAHVGRYADGECVIQVLDEVRGKDVFVIQSAPAAGGDVHSCLMELFLLLTALRRSSAKRITAVIPCMPYDRETELSQGDENILTPMAAADLSVLLQVCGADSVMFVDIHNPRMEGFFTYPSTRPIPMLNVQPHQLAVRYLKKKDLVNPVVVATDNTGGEKAKAMWSLMRKNGIQAGFTSMVCDAPKRQAREGNPILFSPPATVSEDSSSAIRKDSKTSRDGGEKAEDKTMPNGSVGSWNHVGDVAGRDCIIIDDIIDTGEKAQATAMDLKAGGARRIFMFATHGVLSKGSVDRINNSPIQEVIVTNTVPIPPHVCCEKLVVLSVGKLMAEAIKRVHEERSVSGLFGDQNARLNEQRQFE</sequence>
<dbReference type="GeneID" id="94425072"/>
<dbReference type="PANTHER" id="PTHR10210:SF32">
    <property type="entry name" value="RIBOSE-PHOSPHATE PYROPHOSPHOKINASE 2"/>
    <property type="match status" value="1"/>
</dbReference>
<keyword evidence="4" id="KW-0808">Transferase</keyword>
<dbReference type="GO" id="GO:0005524">
    <property type="term" value="F:ATP binding"/>
    <property type="evidence" value="ECO:0007669"/>
    <property type="project" value="UniProtKB-KW"/>
</dbReference>
<dbReference type="VEuPathDB" id="ToxoDB:CSUI_001656"/>
<dbReference type="FunFam" id="3.40.50.2020:FF:000007">
    <property type="entry name" value="Ribose-phosphate pyrophosphokinase"/>
    <property type="match status" value="1"/>
</dbReference>
<dbReference type="InterPro" id="IPR029057">
    <property type="entry name" value="PRTase-like"/>
</dbReference>
<feature type="domain" description="Ribose-phosphate pyrophosphokinase N-terminal" evidence="13">
    <location>
        <begin position="339"/>
        <end position="450"/>
    </location>
</feature>